<proteinExistence type="predicted"/>
<comment type="caution">
    <text evidence="1">The sequence shown here is derived from an EMBL/GenBank/DDBJ whole genome shotgun (WGS) entry which is preliminary data.</text>
</comment>
<sequence>MPTLNDDILLLIFEAVGTSKDRRRDQSCVKTLLACCLVSEAWQRLVQPILNQVLIIDSEDHLQRRLLNRSPEDLKGVREIVLQQSHPDAHFHLDLGQVLRALPLQNLRSFICFDRATFGGYHSHDPLDRSLIGQVRYSPPPLDHDLSSVREALLCNINGGSSWTPFLLRTTKLRDLTFHGAGWTGHSEYANSPLYLPSEPAPFSLKRLEIFRSCIQKEPLRWLLSSSADSLKHLSVRYMQREWDTFADISKLRADGLLPEVHHLTFAVSDSRGVKNFDDIVRKPLAAWQGLHTMYIYGEDNKCRAAIFHGLSQLQPCPVIEMGVGDMRMIDLKSLFRLRKGKLQPGTHLRLISKRVRTEGRMGGYETWGTQDGQSHEYWSEMEEEAKELAKKHGVKLEVAEVSYYA</sequence>
<evidence type="ECO:0000313" key="1">
    <source>
        <dbReference type="EMBL" id="CAJ2513256.1"/>
    </source>
</evidence>
<evidence type="ECO:0000313" key="2">
    <source>
        <dbReference type="Proteomes" id="UP001295740"/>
    </source>
</evidence>
<reference evidence="1" key="1">
    <citation type="submission" date="2023-10" db="EMBL/GenBank/DDBJ databases">
        <authorList>
            <person name="Hackl T."/>
        </authorList>
    </citation>
    <scope>NUCLEOTIDE SEQUENCE</scope>
</reference>
<keyword evidence="2" id="KW-1185">Reference proteome</keyword>
<organism evidence="1 2">
    <name type="scientific">Anthostomella pinea</name>
    <dbReference type="NCBI Taxonomy" id="933095"/>
    <lineage>
        <taxon>Eukaryota</taxon>
        <taxon>Fungi</taxon>
        <taxon>Dikarya</taxon>
        <taxon>Ascomycota</taxon>
        <taxon>Pezizomycotina</taxon>
        <taxon>Sordariomycetes</taxon>
        <taxon>Xylariomycetidae</taxon>
        <taxon>Xylariales</taxon>
        <taxon>Xylariaceae</taxon>
        <taxon>Anthostomella</taxon>
    </lineage>
</organism>
<dbReference type="Proteomes" id="UP001295740">
    <property type="component" value="Unassembled WGS sequence"/>
</dbReference>
<dbReference type="EMBL" id="CAUWAG010000020">
    <property type="protein sequence ID" value="CAJ2513256.1"/>
    <property type="molecule type" value="Genomic_DNA"/>
</dbReference>
<name>A0AAI8VSF3_9PEZI</name>
<protein>
    <submittedName>
        <fullName evidence="1">Uu.00g013750.m01.CDS01</fullName>
    </submittedName>
</protein>
<gene>
    <name evidence="1" type="ORF">KHLLAP_LOCUS13724</name>
</gene>
<accession>A0AAI8VSF3</accession>
<dbReference type="AlphaFoldDB" id="A0AAI8VSF3"/>